<dbReference type="CDD" id="cd00761">
    <property type="entry name" value="Glyco_tranf_GTA_type"/>
    <property type="match status" value="1"/>
</dbReference>
<dbReference type="PANTHER" id="PTHR22916:SF3">
    <property type="entry name" value="UDP-GLCNAC:BETAGAL BETA-1,3-N-ACETYLGLUCOSAMINYLTRANSFERASE-LIKE PROTEIN 1"/>
    <property type="match status" value="1"/>
</dbReference>
<dbReference type="InterPro" id="IPR029044">
    <property type="entry name" value="Nucleotide-diphossugar_trans"/>
</dbReference>
<dbReference type="AlphaFoldDB" id="A0A7T4TA74"/>
<dbReference type="GO" id="GO:0016758">
    <property type="term" value="F:hexosyltransferase activity"/>
    <property type="evidence" value="ECO:0007669"/>
    <property type="project" value="UniProtKB-ARBA"/>
</dbReference>
<reference evidence="2 3" key="1">
    <citation type="submission" date="2020-12" db="EMBL/GenBank/DDBJ databases">
        <title>FDA dAtabase for Regulatory Grade micrObial Sequences (FDA-ARGOS): Supporting development and validation of Infectious Disease Dx tests.</title>
        <authorList>
            <person name="Nelson B."/>
            <person name="Plummer A."/>
            <person name="Tallon L."/>
            <person name="Sadzewicz L."/>
            <person name="Zhao X."/>
            <person name="Boylan J."/>
            <person name="Ott S."/>
            <person name="Bowen H."/>
            <person name="Vavikolanu K."/>
            <person name="Mehta A."/>
            <person name="Aluvathingal J."/>
            <person name="Nadendla S."/>
            <person name="Myers T."/>
            <person name="Yan Y."/>
            <person name="Sichtig H."/>
        </authorList>
    </citation>
    <scope>NUCLEOTIDE SEQUENCE [LARGE SCALE GENOMIC DNA]</scope>
    <source>
        <strain evidence="2 3">FDAARGOS_1049</strain>
    </source>
</reference>
<evidence type="ECO:0000313" key="2">
    <source>
        <dbReference type="EMBL" id="QQC65775.1"/>
    </source>
</evidence>
<keyword evidence="3" id="KW-1185">Reference proteome</keyword>
<dbReference type="PANTHER" id="PTHR22916">
    <property type="entry name" value="GLYCOSYLTRANSFERASE"/>
    <property type="match status" value="1"/>
</dbReference>
<accession>A0A7T4TA74</accession>
<dbReference type="KEGG" id="pgis:I6I06_23480"/>
<organism evidence="2 3">
    <name type="scientific">Paraburkholderia ginsengisoli</name>
    <dbReference type="NCBI Taxonomy" id="311231"/>
    <lineage>
        <taxon>Bacteria</taxon>
        <taxon>Pseudomonadati</taxon>
        <taxon>Pseudomonadota</taxon>
        <taxon>Betaproteobacteria</taxon>
        <taxon>Burkholderiales</taxon>
        <taxon>Burkholderiaceae</taxon>
        <taxon>Paraburkholderia</taxon>
    </lineage>
</organism>
<name>A0A7T4TA74_9BURK</name>
<protein>
    <submittedName>
        <fullName evidence="2">Glycosyltransferase family 2 protein</fullName>
    </submittedName>
</protein>
<dbReference type="Proteomes" id="UP000595610">
    <property type="component" value="Chromosome 2"/>
</dbReference>
<feature type="domain" description="Glycosyltransferase 2-like" evidence="1">
    <location>
        <begin position="16"/>
        <end position="143"/>
    </location>
</feature>
<dbReference type="Pfam" id="PF00535">
    <property type="entry name" value="Glycos_transf_2"/>
    <property type="match status" value="1"/>
</dbReference>
<dbReference type="SUPFAM" id="SSF53448">
    <property type="entry name" value="Nucleotide-diphospho-sugar transferases"/>
    <property type="match status" value="1"/>
</dbReference>
<keyword evidence="2" id="KW-0808">Transferase</keyword>
<evidence type="ECO:0000313" key="3">
    <source>
        <dbReference type="Proteomes" id="UP000595610"/>
    </source>
</evidence>
<dbReference type="EMBL" id="CP066076">
    <property type="protein sequence ID" value="QQC65775.1"/>
    <property type="molecule type" value="Genomic_DNA"/>
</dbReference>
<dbReference type="InterPro" id="IPR001173">
    <property type="entry name" value="Glyco_trans_2-like"/>
</dbReference>
<dbReference type="Gene3D" id="3.90.550.10">
    <property type="entry name" value="Spore Coat Polysaccharide Biosynthesis Protein SpsA, Chain A"/>
    <property type="match status" value="1"/>
</dbReference>
<sequence>MSIDTHTPRYEAPLLTIVVAAYNVEGYIEEALASVLGQPYGEAIRLVVVDDGSTDDTYAAVQAAMKRDGRKHVELIRQENAGVSAARNRGLAAVNTPYVGFLDGDDIYLAGFSTAVVPKLADLAWDIIEYNVTIIDDDGRRLEDIEVVPAGSEGGTRMDDAGRRQFVDLFHTFVWARVFRTSLFGIASFPVARHYEDMAVMPSIYMRAHSVFRISSPLLGYRRRFGSITQQASLRDIKDLRTNGLEALAHCRHGEAADFWLRVFNKNFERACHVGARVDSGSFREALDTLFAMAADRRKACSDQARATRRHNAELGRLHLKVGMDRLVYLIKRMVKKALRRRLDRQARPRRHSIN</sequence>
<dbReference type="RefSeq" id="WP_042325320.1">
    <property type="nucleotide sequence ID" value="NZ_CP066076.1"/>
</dbReference>
<evidence type="ECO:0000259" key="1">
    <source>
        <dbReference type="Pfam" id="PF00535"/>
    </source>
</evidence>
<proteinExistence type="predicted"/>
<gene>
    <name evidence="2" type="ORF">I6I06_23480</name>
</gene>